<sequence>MEGKVSPKTLENGKVLCYLKLRFLEDIGDEQAMAALLSCLRDSNVWVPCQVRMEAEDLEQFQAAKAGEIITTQEETRLVPDILRAKDGALYFPMFSQREQIPEEYGAHFSLLSIPVLRCLSMAHAAEDVEGLVLDAFTRPLMLPFQIADTLPELPSHLAVEE</sequence>
<gene>
    <name evidence="2" type="ORF">H9701_04965</name>
</gene>
<dbReference type="Pfam" id="PF07179">
    <property type="entry name" value="SseB"/>
    <property type="match status" value="1"/>
</dbReference>
<accession>A0A9D2P088</accession>
<protein>
    <submittedName>
        <fullName evidence="2">SseB family protein</fullName>
    </submittedName>
</protein>
<reference evidence="2" key="1">
    <citation type="journal article" date="2021" name="PeerJ">
        <title>Extensive microbial diversity within the chicken gut microbiome revealed by metagenomics and culture.</title>
        <authorList>
            <person name="Gilroy R."/>
            <person name="Ravi A."/>
            <person name="Getino M."/>
            <person name="Pursley I."/>
            <person name="Horton D.L."/>
            <person name="Alikhan N.F."/>
            <person name="Baker D."/>
            <person name="Gharbi K."/>
            <person name="Hall N."/>
            <person name="Watson M."/>
            <person name="Adriaenssens E.M."/>
            <person name="Foster-Nyarko E."/>
            <person name="Jarju S."/>
            <person name="Secka A."/>
            <person name="Antonio M."/>
            <person name="Oren A."/>
            <person name="Chaudhuri R.R."/>
            <person name="La Ragione R."/>
            <person name="Hildebrand F."/>
            <person name="Pallen M.J."/>
        </authorList>
    </citation>
    <scope>NUCLEOTIDE SEQUENCE</scope>
    <source>
        <strain evidence="2">CHK186-1790</strain>
    </source>
</reference>
<dbReference type="InterPro" id="IPR009839">
    <property type="entry name" value="SseB_N"/>
</dbReference>
<name>A0A9D2P088_9FIRM</name>
<dbReference type="Proteomes" id="UP000823882">
    <property type="component" value="Unassembled WGS sequence"/>
</dbReference>
<proteinExistence type="predicted"/>
<organism evidence="2 3">
    <name type="scientific">Candidatus Intestinimonas pullistercoris</name>
    <dbReference type="NCBI Taxonomy" id="2838623"/>
    <lineage>
        <taxon>Bacteria</taxon>
        <taxon>Bacillati</taxon>
        <taxon>Bacillota</taxon>
        <taxon>Clostridia</taxon>
        <taxon>Eubacteriales</taxon>
        <taxon>Intestinimonas</taxon>
    </lineage>
</organism>
<evidence type="ECO:0000313" key="2">
    <source>
        <dbReference type="EMBL" id="HJC40886.1"/>
    </source>
</evidence>
<evidence type="ECO:0000259" key="1">
    <source>
        <dbReference type="Pfam" id="PF07179"/>
    </source>
</evidence>
<evidence type="ECO:0000313" key="3">
    <source>
        <dbReference type="Proteomes" id="UP000823882"/>
    </source>
</evidence>
<dbReference type="EMBL" id="DWWJ01000091">
    <property type="protein sequence ID" value="HJC40886.1"/>
    <property type="molecule type" value="Genomic_DNA"/>
</dbReference>
<feature type="domain" description="SseB protein N-terminal" evidence="1">
    <location>
        <begin position="29"/>
        <end position="138"/>
    </location>
</feature>
<dbReference type="AlphaFoldDB" id="A0A9D2P088"/>
<comment type="caution">
    <text evidence="2">The sequence shown here is derived from an EMBL/GenBank/DDBJ whole genome shotgun (WGS) entry which is preliminary data.</text>
</comment>
<reference evidence="2" key="2">
    <citation type="submission" date="2021-04" db="EMBL/GenBank/DDBJ databases">
        <authorList>
            <person name="Gilroy R."/>
        </authorList>
    </citation>
    <scope>NUCLEOTIDE SEQUENCE</scope>
    <source>
        <strain evidence="2">CHK186-1790</strain>
    </source>
</reference>